<proteinExistence type="predicted"/>
<accession>A0AC58SZ83</accession>
<dbReference type="Proteomes" id="UP000790787">
    <property type="component" value="Chromosome 17"/>
</dbReference>
<sequence>MYESTSMADDVMIKEELTNPCCISWKEKYSKLKDGYAKLEDRRNALRKGLSIYEEQVLKMQSENLSLRKAVEDEKLRANNEKEEKVKESALRVSLESEIAGLKNEILSLKHQLVANGGGREIRELKEHLSERESKVNELKVLVDKERVRAESEKKKTELERKKVDELRTKLKVEKTKADEERRLADVERKRTEGNRLNLENLTKEAEQVKSKLASVTLEFEDAKKQLEAERENTSKERKRVDTAVAKAADQKKIAETNRKMAMDEKSRATDLYRQLEQDRQKIDNLKKEIGELMAYGKTVNIIPRKGTTLGTAQFSPELGPKAVERDVTMVDVIVNSDAAQKRLQEMEQKVAIEKNRVKSEMKKVEKQRKAAEAYKKKASEEKNRADQLSEEVKNYRKRVEELQKEIEKLSFARYSVDCPLRAHDSSVHVETAKVKLLQKQLKLEKMLVKHAKKVAKFEKTRNYILQQNLVSLKQELVHFSRRLNILDGCFFQGDEHALEKVCSFNLKSNYSSLVASDTHCHFGNDSVQLAAVGSDLSKQKIECNVPSLPISGVNNPVSLSGINSKLEPLLRGSSKKVLQSSAMNSSSASFSDGLLVGSQDRCASITTSAKSAEEKLDVELTISSLPGDARKKCIENVVAIADSNVKSPISCISTERRGPHYKRMRRSIDAIESNGILNSRGNKWQRQLSEKTSLHDGKFNSRTDGPAVEKKHLVAEMQHDTCSEHFISRKKRRTSCELGLHPSNKNSVAKTKFDSCGVQSDVCTHPSPTVYSLPETAQDWKDGKDDDLGYIDELVRGDYMKLLNLDSDTDEESYCLAIEMPLSPTLPEIQCHSSEALESISSPLYQGFSNAMGTLVSSDSLDVINVEINSNQLKHCTLDPSDNSSFSKKRDHVDSSKRLNLDTACKLFCSSYANASALCRSDLAAPASEGLQIPLERRVVSLWDSFAKYCVIFSNNNAENSISSIYRATSSCLAQCSASSDPSLRSILVTLLKLEDISNKDIHLYFVLQISIWEKTCVFFSLLLLYISDTATRAFGDDWERDLTLFVNSVAQHIYTELSHEDTRRIFVEYCNFYDVLSLMEDFLLHDKLLVPAVSSDSKLATNSGINLILDGHSVSLCKQTAPTQLLLIGGILLASVCSAVDHVGFVCEASCNILRMRRSDALNILHIFAYLCGSKYFILKEYGLAMTVVKSLVMLIHKNRLSPDPLSCIGSSVESLSKICSGSKCPFSEGAATMDIVASSLLDSLNSYACSAVGSDLMESLNSSRRRVKCDGRKTDESSDDVDLVQWAFVISENSCQLTDTLALVELVAGFMSWDWMFDKIACPLLDLLDYCTTEHNAAAITTLLGQLGRSGLNAFGCEDVRIQRLRSSLCALLCQCDSKRRGLHLQFSIGIALIGLIPLSFEELAESNIEVASPANQCDPIDCLRKWFASLSSEQRLFIRHVDAAGLTSY</sequence>
<gene>
    <name evidence="2" type="primary">LOC107813794</name>
</gene>
<reference evidence="2" key="2">
    <citation type="submission" date="2025-08" db="UniProtKB">
        <authorList>
            <consortium name="RefSeq"/>
        </authorList>
    </citation>
    <scope>IDENTIFICATION</scope>
    <source>
        <tissue evidence="2">Leaf</tissue>
    </source>
</reference>
<protein>
    <submittedName>
        <fullName evidence="2">Uncharacterized protein LOC107813794 isoform X1</fullName>
    </submittedName>
</protein>
<name>A0AC58SZ83_TOBAC</name>
<evidence type="ECO:0000313" key="1">
    <source>
        <dbReference type="Proteomes" id="UP000790787"/>
    </source>
</evidence>
<organism evidence="1 2">
    <name type="scientific">Nicotiana tabacum</name>
    <name type="common">Common tobacco</name>
    <dbReference type="NCBI Taxonomy" id="4097"/>
    <lineage>
        <taxon>Eukaryota</taxon>
        <taxon>Viridiplantae</taxon>
        <taxon>Streptophyta</taxon>
        <taxon>Embryophyta</taxon>
        <taxon>Tracheophyta</taxon>
        <taxon>Spermatophyta</taxon>
        <taxon>Magnoliopsida</taxon>
        <taxon>eudicotyledons</taxon>
        <taxon>Gunneridae</taxon>
        <taxon>Pentapetalae</taxon>
        <taxon>asterids</taxon>
        <taxon>lamiids</taxon>
        <taxon>Solanales</taxon>
        <taxon>Solanaceae</taxon>
        <taxon>Nicotianoideae</taxon>
        <taxon>Nicotianeae</taxon>
        <taxon>Nicotiana</taxon>
    </lineage>
</organism>
<evidence type="ECO:0000313" key="2">
    <source>
        <dbReference type="RefSeq" id="XP_075090281.1"/>
    </source>
</evidence>
<dbReference type="RefSeq" id="XP_075090281.1">
    <property type="nucleotide sequence ID" value="XM_075234180.1"/>
</dbReference>
<reference evidence="1" key="1">
    <citation type="journal article" date="2014" name="Nat. Commun.">
        <title>The tobacco genome sequence and its comparison with those of tomato and potato.</title>
        <authorList>
            <person name="Sierro N."/>
            <person name="Battey J.N."/>
            <person name="Ouadi S."/>
            <person name="Bakaher N."/>
            <person name="Bovet L."/>
            <person name="Willig A."/>
            <person name="Goepfert S."/>
            <person name="Peitsch M.C."/>
            <person name="Ivanov N.V."/>
        </authorList>
    </citation>
    <scope>NUCLEOTIDE SEQUENCE [LARGE SCALE GENOMIC DNA]</scope>
</reference>
<keyword evidence="1" id="KW-1185">Reference proteome</keyword>